<keyword evidence="6" id="KW-0411">Iron-sulfur</keyword>
<dbReference type="RefSeq" id="WP_322412761.1">
    <property type="nucleotide sequence ID" value="NZ_WNVG01000379.1"/>
</dbReference>
<feature type="domain" description="TRAM" evidence="7">
    <location>
        <begin position="85"/>
        <end position="148"/>
    </location>
</feature>
<organism evidence="9 10">
    <name type="scientific">Clostridium perfringens</name>
    <dbReference type="NCBI Taxonomy" id="1502"/>
    <lineage>
        <taxon>Bacteria</taxon>
        <taxon>Bacillati</taxon>
        <taxon>Bacillota</taxon>
        <taxon>Clostridia</taxon>
        <taxon>Eubacteriales</taxon>
        <taxon>Clostridiaceae</taxon>
        <taxon>Clostridium</taxon>
    </lineage>
</organism>
<dbReference type="EMBL" id="WNVG01000379">
    <property type="protein sequence ID" value="MDZ5034262.1"/>
    <property type="molecule type" value="Genomic_DNA"/>
</dbReference>
<protein>
    <submittedName>
        <fullName evidence="9">TRAM domain-containing protein</fullName>
    </submittedName>
</protein>
<dbReference type="InterPro" id="IPR007197">
    <property type="entry name" value="rSAM"/>
</dbReference>
<dbReference type="Pfam" id="PF01938">
    <property type="entry name" value="TRAM"/>
    <property type="match status" value="1"/>
</dbReference>
<evidence type="ECO:0000313" key="10">
    <source>
        <dbReference type="Proteomes" id="UP001289066"/>
    </source>
</evidence>
<keyword evidence="3" id="KW-0949">S-adenosyl-L-methionine</keyword>
<evidence type="ECO:0000256" key="5">
    <source>
        <dbReference type="ARBA" id="ARBA00023004"/>
    </source>
</evidence>
<dbReference type="InterPro" id="IPR023404">
    <property type="entry name" value="rSAM_horseshoe"/>
</dbReference>
<comment type="caution">
    <text evidence="9">The sequence shown here is derived from an EMBL/GenBank/DDBJ whole genome shotgun (WGS) entry which is preliminary data.</text>
</comment>
<evidence type="ECO:0000259" key="8">
    <source>
        <dbReference type="PROSITE" id="PS51918"/>
    </source>
</evidence>
<keyword evidence="2" id="KW-0808">Transferase</keyword>
<evidence type="ECO:0000256" key="3">
    <source>
        <dbReference type="ARBA" id="ARBA00022691"/>
    </source>
</evidence>
<dbReference type="PANTHER" id="PTHR11918">
    <property type="entry name" value="RADICAL SAM PROTEINS"/>
    <property type="match status" value="1"/>
</dbReference>
<sequence length="148" mass="16817">RETMPDVSITTDVIVGFPGETEGEFNETYEFLRNIKLTKTHVFKYSPRKGTKAADMQDQIDGSIKEKRSKLLIELSNKNEKEFIEKFIGKEMNVLIETEVKGQEGVYEGYTRNYIKVQVPCSCTDVTGKIVDIEITESKDEVGIAKLL</sequence>
<reference evidence="9" key="1">
    <citation type="submission" date="2019-11" db="EMBL/GenBank/DDBJ databases">
        <title>Characterization of Clostridium perfringens isolates from swine manure treated agricultural soils.</title>
        <authorList>
            <person name="Wushke S.T."/>
        </authorList>
    </citation>
    <scope>NUCLEOTIDE SEQUENCE</scope>
    <source>
        <strain evidence="9">X15</strain>
    </source>
</reference>
<gene>
    <name evidence="9" type="ORF">GNF81_16270</name>
</gene>
<evidence type="ECO:0000259" key="7">
    <source>
        <dbReference type="PROSITE" id="PS50926"/>
    </source>
</evidence>
<dbReference type="PROSITE" id="PS51918">
    <property type="entry name" value="RADICAL_SAM"/>
    <property type="match status" value="1"/>
</dbReference>
<feature type="domain" description="Radical SAM core" evidence="8">
    <location>
        <begin position="1"/>
        <end position="82"/>
    </location>
</feature>
<keyword evidence="4" id="KW-0479">Metal-binding</keyword>
<evidence type="ECO:0000313" key="9">
    <source>
        <dbReference type="EMBL" id="MDZ5034262.1"/>
    </source>
</evidence>
<dbReference type="GO" id="GO:0046872">
    <property type="term" value="F:metal ion binding"/>
    <property type="evidence" value="ECO:0007669"/>
    <property type="project" value="UniProtKB-KW"/>
</dbReference>
<dbReference type="InterPro" id="IPR002792">
    <property type="entry name" value="TRAM_dom"/>
</dbReference>
<dbReference type="Gene3D" id="3.80.30.20">
    <property type="entry name" value="tm_1862 like domain"/>
    <property type="match status" value="1"/>
</dbReference>
<dbReference type="PROSITE" id="PS50926">
    <property type="entry name" value="TRAM"/>
    <property type="match status" value="1"/>
</dbReference>
<feature type="non-terminal residue" evidence="9">
    <location>
        <position position="1"/>
    </location>
</feature>
<dbReference type="InterPro" id="IPR058240">
    <property type="entry name" value="rSAM_sf"/>
</dbReference>
<evidence type="ECO:0000256" key="4">
    <source>
        <dbReference type="ARBA" id="ARBA00022723"/>
    </source>
</evidence>
<evidence type="ECO:0000256" key="6">
    <source>
        <dbReference type="ARBA" id="ARBA00023014"/>
    </source>
</evidence>
<evidence type="ECO:0000256" key="2">
    <source>
        <dbReference type="ARBA" id="ARBA00022679"/>
    </source>
</evidence>
<dbReference type="SUPFAM" id="SSF102114">
    <property type="entry name" value="Radical SAM enzymes"/>
    <property type="match status" value="1"/>
</dbReference>
<name>A0AAW9J313_CLOPF</name>
<dbReference type="Proteomes" id="UP001289066">
    <property type="component" value="Unassembled WGS sequence"/>
</dbReference>
<evidence type="ECO:0000256" key="1">
    <source>
        <dbReference type="ARBA" id="ARBA00022485"/>
    </source>
</evidence>
<keyword evidence="5" id="KW-0408">Iron</keyword>
<proteinExistence type="predicted"/>
<keyword evidence="1" id="KW-0004">4Fe-4S</keyword>
<dbReference type="PANTHER" id="PTHR11918:SF45">
    <property type="entry name" value="THREONYLCARBAMOYLADENOSINE TRNA METHYLTHIOTRANSFERASE"/>
    <property type="match status" value="1"/>
</dbReference>
<dbReference type="GO" id="GO:0051539">
    <property type="term" value="F:4 iron, 4 sulfur cluster binding"/>
    <property type="evidence" value="ECO:0007669"/>
    <property type="project" value="UniProtKB-KW"/>
</dbReference>
<dbReference type="AlphaFoldDB" id="A0AAW9J313"/>
<accession>A0AAW9J313</accession>
<dbReference type="GO" id="GO:0035598">
    <property type="term" value="F:tRNA (N(6)-L-threonylcarbamoyladenosine(37)-C(2))-methylthiotransferase activity"/>
    <property type="evidence" value="ECO:0007669"/>
    <property type="project" value="TreeGrafter"/>
</dbReference>